<organism evidence="1 2">
    <name type="scientific">Dreissena polymorpha</name>
    <name type="common">Zebra mussel</name>
    <name type="synonym">Mytilus polymorpha</name>
    <dbReference type="NCBI Taxonomy" id="45954"/>
    <lineage>
        <taxon>Eukaryota</taxon>
        <taxon>Metazoa</taxon>
        <taxon>Spiralia</taxon>
        <taxon>Lophotrochozoa</taxon>
        <taxon>Mollusca</taxon>
        <taxon>Bivalvia</taxon>
        <taxon>Autobranchia</taxon>
        <taxon>Heteroconchia</taxon>
        <taxon>Euheterodonta</taxon>
        <taxon>Imparidentia</taxon>
        <taxon>Neoheterodontei</taxon>
        <taxon>Myida</taxon>
        <taxon>Dreissenoidea</taxon>
        <taxon>Dreissenidae</taxon>
        <taxon>Dreissena</taxon>
    </lineage>
</organism>
<keyword evidence="2" id="KW-1185">Reference proteome</keyword>
<gene>
    <name evidence="1" type="ORF">DPMN_143756</name>
</gene>
<reference evidence="1" key="2">
    <citation type="submission" date="2020-11" db="EMBL/GenBank/DDBJ databases">
        <authorList>
            <person name="McCartney M.A."/>
            <person name="Auch B."/>
            <person name="Kono T."/>
            <person name="Mallez S."/>
            <person name="Becker A."/>
            <person name="Gohl D.M."/>
            <person name="Silverstein K.A.T."/>
            <person name="Koren S."/>
            <person name="Bechman K.B."/>
            <person name="Herman A."/>
            <person name="Abrahante J.E."/>
            <person name="Garbe J."/>
        </authorList>
    </citation>
    <scope>NUCLEOTIDE SEQUENCE</scope>
    <source>
        <strain evidence="1">Duluth1</strain>
        <tissue evidence="1">Whole animal</tissue>
    </source>
</reference>
<protein>
    <submittedName>
        <fullName evidence="1">Uncharacterized protein</fullName>
    </submittedName>
</protein>
<reference evidence="1" key="1">
    <citation type="journal article" date="2019" name="bioRxiv">
        <title>The Genome of the Zebra Mussel, Dreissena polymorpha: A Resource for Invasive Species Research.</title>
        <authorList>
            <person name="McCartney M.A."/>
            <person name="Auch B."/>
            <person name="Kono T."/>
            <person name="Mallez S."/>
            <person name="Zhang Y."/>
            <person name="Obille A."/>
            <person name="Becker A."/>
            <person name="Abrahante J.E."/>
            <person name="Garbe J."/>
            <person name="Badalamenti J.P."/>
            <person name="Herman A."/>
            <person name="Mangelson H."/>
            <person name="Liachko I."/>
            <person name="Sullivan S."/>
            <person name="Sone E.D."/>
            <person name="Koren S."/>
            <person name="Silverstein K.A.T."/>
            <person name="Beckman K.B."/>
            <person name="Gohl D.M."/>
        </authorList>
    </citation>
    <scope>NUCLEOTIDE SEQUENCE</scope>
    <source>
        <strain evidence="1">Duluth1</strain>
        <tissue evidence="1">Whole animal</tissue>
    </source>
</reference>
<accession>A0A9D4GGW3</accession>
<evidence type="ECO:0000313" key="1">
    <source>
        <dbReference type="EMBL" id="KAH3815234.1"/>
    </source>
</evidence>
<evidence type="ECO:0000313" key="2">
    <source>
        <dbReference type="Proteomes" id="UP000828390"/>
    </source>
</evidence>
<comment type="caution">
    <text evidence="1">The sequence shown here is derived from an EMBL/GenBank/DDBJ whole genome shotgun (WGS) entry which is preliminary data.</text>
</comment>
<dbReference type="Proteomes" id="UP000828390">
    <property type="component" value="Unassembled WGS sequence"/>
</dbReference>
<name>A0A9D4GGW3_DREPO</name>
<dbReference type="EMBL" id="JAIWYP010000006">
    <property type="protein sequence ID" value="KAH3815234.1"/>
    <property type="molecule type" value="Genomic_DNA"/>
</dbReference>
<proteinExistence type="predicted"/>
<dbReference type="AlphaFoldDB" id="A0A9D4GGW3"/>
<sequence>MANETVMCSGRQFKDNSCLVALKWTRLLRQGSADNLAKILFLLLARCAAFIATPVVTSRRPDPQDGIPSTFFR</sequence>